<evidence type="ECO:0000313" key="2">
    <source>
        <dbReference type="Proteomes" id="UP000516093"/>
    </source>
</evidence>
<dbReference type="RefSeq" id="WP_187734083.1">
    <property type="nucleotide sequence ID" value="NZ_BMFN01000001.1"/>
</dbReference>
<dbReference type="Proteomes" id="UP000516093">
    <property type="component" value="Chromosome"/>
</dbReference>
<dbReference type="Gene3D" id="1.20.120.450">
    <property type="entry name" value="dinb family like domain"/>
    <property type="match status" value="1"/>
</dbReference>
<protein>
    <submittedName>
        <fullName evidence="1">DUF664 domain-containing protein</fullName>
    </submittedName>
</protein>
<name>A0A7H0H040_9BACT</name>
<dbReference type="Pfam" id="PF04978">
    <property type="entry name" value="MST"/>
    <property type="match status" value="1"/>
</dbReference>
<dbReference type="KEGG" id="hqi:H9L05_10470"/>
<organism evidence="1 2">
    <name type="scientific">Hymenobacter qilianensis</name>
    <dbReference type="NCBI Taxonomy" id="1385715"/>
    <lineage>
        <taxon>Bacteria</taxon>
        <taxon>Pseudomonadati</taxon>
        <taxon>Bacteroidota</taxon>
        <taxon>Cytophagia</taxon>
        <taxon>Cytophagales</taxon>
        <taxon>Hymenobacteraceae</taxon>
        <taxon>Hymenobacter</taxon>
    </lineage>
</organism>
<proteinExistence type="predicted"/>
<gene>
    <name evidence="1" type="ORF">H9L05_10470</name>
</gene>
<dbReference type="EMBL" id="CP060784">
    <property type="protein sequence ID" value="QNP53906.1"/>
    <property type="molecule type" value="Genomic_DNA"/>
</dbReference>
<dbReference type="InterPro" id="IPR034660">
    <property type="entry name" value="DinB/YfiT-like"/>
</dbReference>
<reference evidence="1 2" key="1">
    <citation type="submission" date="2020-08" db="EMBL/GenBank/DDBJ databases">
        <title>Genome sequence of Hymenobacter qilianensis JCM 19763T.</title>
        <authorList>
            <person name="Hyun D.-W."/>
            <person name="Bae J.-W."/>
        </authorList>
    </citation>
    <scope>NUCLEOTIDE SEQUENCE [LARGE SCALE GENOMIC DNA]</scope>
    <source>
        <strain evidence="1 2">JCM 19763</strain>
    </source>
</reference>
<evidence type="ECO:0000313" key="1">
    <source>
        <dbReference type="EMBL" id="QNP53906.1"/>
    </source>
</evidence>
<sequence length="175" mass="19365">MTTSQANVNETARIVDQLQRAFDGYAWSGPSLLTTLQGLNATQAATRLLPQAHCIWEIVLHLTAWIETVQQRTQQDKLIELSAAADWPPIPSSADEATWQQALTGLRQAHTHLINTVTQLTDTDLERQLGGSRDHEQGGGVSYYVTLHYVTLHGLVQHNLYHAGQIALLRKGLVP</sequence>
<dbReference type="InterPro" id="IPR007061">
    <property type="entry name" value="MST-like"/>
</dbReference>
<dbReference type="AlphaFoldDB" id="A0A7H0H040"/>
<dbReference type="SUPFAM" id="SSF109854">
    <property type="entry name" value="DinB/YfiT-like putative metalloenzymes"/>
    <property type="match status" value="1"/>
</dbReference>
<keyword evidence="2" id="KW-1185">Reference proteome</keyword>
<accession>A0A7H0H040</accession>